<dbReference type="GO" id="GO:0005506">
    <property type="term" value="F:iron ion binding"/>
    <property type="evidence" value="ECO:0007669"/>
    <property type="project" value="InterPro"/>
</dbReference>
<dbReference type="PROSITE" id="PS00086">
    <property type="entry name" value="CYTOCHROME_P450"/>
    <property type="match status" value="1"/>
</dbReference>
<comment type="similarity">
    <text evidence="1 2">Belongs to the cytochrome P450 family.</text>
</comment>
<dbReference type="PRINTS" id="PR00359">
    <property type="entry name" value="BP450"/>
</dbReference>
<reference evidence="3" key="2">
    <citation type="submission" date="2020-09" db="EMBL/GenBank/DDBJ databases">
        <authorList>
            <person name="Sun Q."/>
            <person name="Zhou Y."/>
        </authorList>
    </citation>
    <scope>NUCLEOTIDE SEQUENCE</scope>
    <source>
        <strain evidence="3">CGMCC 1.15360</strain>
    </source>
</reference>
<keyword evidence="4" id="KW-1185">Reference proteome</keyword>
<evidence type="ECO:0000256" key="1">
    <source>
        <dbReference type="ARBA" id="ARBA00010617"/>
    </source>
</evidence>
<evidence type="ECO:0000313" key="4">
    <source>
        <dbReference type="Proteomes" id="UP000612349"/>
    </source>
</evidence>
<dbReference type="Gene3D" id="1.10.630.10">
    <property type="entry name" value="Cytochrome P450"/>
    <property type="match status" value="1"/>
</dbReference>
<dbReference type="InterPro" id="IPR002397">
    <property type="entry name" value="Cyt_P450_B"/>
</dbReference>
<dbReference type="GO" id="GO:0006707">
    <property type="term" value="P:cholesterol catabolic process"/>
    <property type="evidence" value="ECO:0007669"/>
    <property type="project" value="TreeGrafter"/>
</dbReference>
<dbReference type="GO" id="GO:0020037">
    <property type="term" value="F:heme binding"/>
    <property type="evidence" value="ECO:0007669"/>
    <property type="project" value="InterPro"/>
</dbReference>
<evidence type="ECO:0000313" key="3">
    <source>
        <dbReference type="EMBL" id="GGD80561.1"/>
    </source>
</evidence>
<dbReference type="OrthoDB" id="5522954at2"/>
<dbReference type="InterPro" id="IPR036396">
    <property type="entry name" value="Cyt_P450_sf"/>
</dbReference>
<dbReference type="AlphaFoldDB" id="A0A917DXV4"/>
<proteinExistence type="inferred from homology"/>
<protein>
    <submittedName>
        <fullName evidence="3">Cytochrome P450</fullName>
    </submittedName>
</protein>
<keyword evidence="2" id="KW-0349">Heme</keyword>
<dbReference type="PANTHER" id="PTHR46696:SF4">
    <property type="entry name" value="BIOTIN BIOSYNTHESIS CYTOCHROME P450"/>
    <property type="match status" value="1"/>
</dbReference>
<dbReference type="EMBL" id="BMIP01000009">
    <property type="protein sequence ID" value="GGD80561.1"/>
    <property type="molecule type" value="Genomic_DNA"/>
</dbReference>
<dbReference type="PANTHER" id="PTHR46696">
    <property type="entry name" value="P450, PUTATIVE (EUROFUNG)-RELATED"/>
    <property type="match status" value="1"/>
</dbReference>
<dbReference type="Pfam" id="PF00067">
    <property type="entry name" value="p450"/>
    <property type="match status" value="1"/>
</dbReference>
<keyword evidence="2" id="KW-0503">Monooxygenase</keyword>
<sequence>MLEDEIGTGGTLDMTQVMEGGCPYAKYAEMHARGGVWRDENSGFYIVTDYADVRRIAGDNKRFSNRTGLLVERDTPLRDEIDRMYREEAWLQIHTLVTNDPPSHRRFRSLVERLFTAQRVEAMESYIQGLVDELIEAVLPAGRMEVSSQLSGVFPAIIAGDFLGLPRSDHARLKEYTDASNALTEPGFDEANELEMNRKVIQLLNYILERANISSAAEDGTFMHHVRTFEVDGRRLTDQELVWFVQPLFVGGHDSITLLIPTGVLRIIETQGLEEKLRAHPGMIPNFVEELMRHDAPVQCLWRRALEDVEVAGVTIHEGATIQLQWAAGNRDPARFDDPDMFDPERSNARQHLAFGHGPHLCIGNQLARAEMRIAFETMLRRTKNWRLDGDDAVEMRRHYMQWGASRLNIAFDAV</sequence>
<keyword evidence="2" id="KW-0479">Metal-binding</keyword>
<dbReference type="SUPFAM" id="SSF48264">
    <property type="entry name" value="Cytochrome P450"/>
    <property type="match status" value="1"/>
</dbReference>
<reference evidence="3" key="1">
    <citation type="journal article" date="2014" name="Int. J. Syst. Evol. Microbiol.">
        <title>Complete genome sequence of Corynebacterium casei LMG S-19264T (=DSM 44701T), isolated from a smear-ripened cheese.</title>
        <authorList>
            <consortium name="US DOE Joint Genome Institute (JGI-PGF)"/>
            <person name="Walter F."/>
            <person name="Albersmeier A."/>
            <person name="Kalinowski J."/>
            <person name="Ruckert C."/>
        </authorList>
    </citation>
    <scope>NUCLEOTIDE SEQUENCE</scope>
    <source>
        <strain evidence="3">CGMCC 1.15360</strain>
    </source>
</reference>
<dbReference type="RefSeq" id="WP_066770747.1">
    <property type="nucleotide sequence ID" value="NZ_BMIP01000009.1"/>
</dbReference>
<dbReference type="InterPro" id="IPR001128">
    <property type="entry name" value="Cyt_P450"/>
</dbReference>
<name>A0A917DXV4_9SPHN</name>
<evidence type="ECO:0000256" key="2">
    <source>
        <dbReference type="RuleBase" id="RU000461"/>
    </source>
</evidence>
<organism evidence="3 4">
    <name type="scientific">Croceicoccus mobilis</name>
    <dbReference type="NCBI Taxonomy" id="1703339"/>
    <lineage>
        <taxon>Bacteria</taxon>
        <taxon>Pseudomonadati</taxon>
        <taxon>Pseudomonadota</taxon>
        <taxon>Alphaproteobacteria</taxon>
        <taxon>Sphingomonadales</taxon>
        <taxon>Erythrobacteraceae</taxon>
        <taxon>Croceicoccus</taxon>
    </lineage>
</organism>
<dbReference type="GO" id="GO:0008395">
    <property type="term" value="F:steroid hydroxylase activity"/>
    <property type="evidence" value="ECO:0007669"/>
    <property type="project" value="TreeGrafter"/>
</dbReference>
<keyword evidence="2" id="KW-0560">Oxidoreductase</keyword>
<dbReference type="GO" id="GO:0036199">
    <property type="term" value="F:cholest-4-en-3-one 26-monooxygenase activity"/>
    <property type="evidence" value="ECO:0007669"/>
    <property type="project" value="TreeGrafter"/>
</dbReference>
<gene>
    <name evidence="3" type="ORF">GCM10010990_33040</name>
</gene>
<comment type="caution">
    <text evidence="3">The sequence shown here is derived from an EMBL/GenBank/DDBJ whole genome shotgun (WGS) entry which is preliminary data.</text>
</comment>
<dbReference type="InterPro" id="IPR017972">
    <property type="entry name" value="Cyt_P450_CS"/>
</dbReference>
<keyword evidence="2" id="KW-0408">Iron</keyword>
<dbReference type="Proteomes" id="UP000612349">
    <property type="component" value="Unassembled WGS sequence"/>
</dbReference>
<accession>A0A917DXV4</accession>